<dbReference type="InterPro" id="IPR004556">
    <property type="entry name" value="HemK-like"/>
</dbReference>
<keyword evidence="2 8" id="KW-0489">Methyltransferase</keyword>
<dbReference type="Proteomes" id="UP000269019">
    <property type="component" value="Chromosome"/>
</dbReference>
<proteinExistence type="predicted"/>
<dbReference type="EC" id="2.1.1.297" evidence="1"/>
<dbReference type="Pfam" id="PF17827">
    <property type="entry name" value="PrmC_N"/>
    <property type="match status" value="1"/>
</dbReference>
<dbReference type="Gene3D" id="3.40.50.150">
    <property type="entry name" value="Vaccinia Virus protein VP39"/>
    <property type="match status" value="1"/>
</dbReference>
<dbReference type="RefSeq" id="WP_123927265.1">
    <property type="nucleotide sequence ID" value="NZ_CP033896.1"/>
</dbReference>
<evidence type="ECO:0000256" key="3">
    <source>
        <dbReference type="ARBA" id="ARBA00022679"/>
    </source>
</evidence>
<keyword evidence="3 8" id="KW-0808">Transferase</keyword>
<name>A0A3G6J5U6_9CORY</name>
<dbReference type="GO" id="GO:0032259">
    <property type="term" value="P:methylation"/>
    <property type="evidence" value="ECO:0007669"/>
    <property type="project" value="UniProtKB-KW"/>
</dbReference>
<organism evidence="8 9">
    <name type="scientific">Corynebacterium choanae</name>
    <dbReference type="NCBI Taxonomy" id="1862358"/>
    <lineage>
        <taxon>Bacteria</taxon>
        <taxon>Bacillati</taxon>
        <taxon>Actinomycetota</taxon>
        <taxon>Actinomycetes</taxon>
        <taxon>Mycobacteriales</taxon>
        <taxon>Corynebacteriaceae</taxon>
        <taxon>Corynebacterium</taxon>
    </lineage>
</organism>
<dbReference type="EMBL" id="CP033896">
    <property type="protein sequence ID" value="AZA13319.1"/>
    <property type="molecule type" value="Genomic_DNA"/>
</dbReference>
<evidence type="ECO:0000313" key="9">
    <source>
        <dbReference type="Proteomes" id="UP000269019"/>
    </source>
</evidence>
<evidence type="ECO:0000256" key="2">
    <source>
        <dbReference type="ARBA" id="ARBA00022603"/>
    </source>
</evidence>
<keyword evidence="9" id="KW-1185">Reference proteome</keyword>
<evidence type="ECO:0000256" key="4">
    <source>
        <dbReference type="ARBA" id="ARBA00022691"/>
    </source>
</evidence>
<dbReference type="GO" id="GO:0008276">
    <property type="term" value="F:protein methyltransferase activity"/>
    <property type="evidence" value="ECO:0007669"/>
    <property type="project" value="InterPro"/>
</dbReference>
<dbReference type="Pfam" id="PF05175">
    <property type="entry name" value="MTS"/>
    <property type="match status" value="1"/>
</dbReference>
<gene>
    <name evidence="8" type="primary">prmC1</name>
    <name evidence="8" type="ORF">CCHOA_04555</name>
</gene>
<dbReference type="AlphaFoldDB" id="A0A3G6J5U6"/>
<dbReference type="InterPro" id="IPR007848">
    <property type="entry name" value="Small_mtfrase_dom"/>
</dbReference>
<evidence type="ECO:0000259" key="7">
    <source>
        <dbReference type="Pfam" id="PF17827"/>
    </source>
</evidence>
<dbReference type="PANTHER" id="PTHR18895">
    <property type="entry name" value="HEMK METHYLTRANSFERASE"/>
    <property type="match status" value="1"/>
</dbReference>
<evidence type="ECO:0000256" key="1">
    <source>
        <dbReference type="ARBA" id="ARBA00012771"/>
    </source>
</evidence>
<dbReference type="InterPro" id="IPR040758">
    <property type="entry name" value="PrmC_N"/>
</dbReference>
<dbReference type="OrthoDB" id="9800643at2"/>
<accession>A0A3G6J5U6</accession>
<reference evidence="8 9" key="1">
    <citation type="submission" date="2018-11" db="EMBL/GenBank/DDBJ databases">
        <authorList>
            <person name="Kleinhagauer T."/>
            <person name="Glaeser S.P."/>
            <person name="Spergser J."/>
            <person name="Ruckert C."/>
            <person name="Kaempfer P."/>
            <person name="Busse H.-J."/>
        </authorList>
    </citation>
    <scope>NUCLEOTIDE SEQUENCE [LARGE SCALE GENOMIC DNA]</scope>
    <source>
        <strain evidence="8 9">200CH</strain>
    </source>
</reference>
<dbReference type="InterPro" id="IPR002052">
    <property type="entry name" value="DNA_methylase_N6_adenine_CS"/>
</dbReference>
<dbReference type="NCBIfam" id="TIGR00536">
    <property type="entry name" value="hemK_fam"/>
    <property type="match status" value="1"/>
</dbReference>
<dbReference type="InterPro" id="IPR050320">
    <property type="entry name" value="N5-glutamine_MTase"/>
</dbReference>
<dbReference type="GO" id="GO:0003676">
    <property type="term" value="F:nucleic acid binding"/>
    <property type="evidence" value="ECO:0007669"/>
    <property type="project" value="InterPro"/>
</dbReference>
<feature type="domain" description="Release factor glutamine methyltransferase N-terminal" evidence="7">
    <location>
        <begin position="34"/>
        <end position="95"/>
    </location>
</feature>
<dbReference type="KEGG" id="ccho:CCHOA_04555"/>
<sequence>MEHKLCRTLTSGELTRLQQLADPTLTVNQARMVLTALFTDAGIASPAVDARLLLAHLLDIAPLELVFVGDQPAPAGLVEAARLRASRIPLQHIVGTADFAGLLLAVGDGAFIPRPETELVVDWVVRDCQEHHLANPIIVDLCTGPATILCALQQALPAETLIGVEQSAAALGYARQNVATYAPQATLIHGDVTRGSLLDTLADVVGRVDVVVSNPPYVPLATAVDFEVTHDPTTAVFAEDSGMSVIAGMMPQIEALLRPAGRVSIEHDDSHREAMHRLLEQRGCFEAICTHRDLADRDRFTTASKHQ</sequence>
<keyword evidence="4" id="KW-0949">S-adenosyl-L-methionine</keyword>
<dbReference type="PROSITE" id="PS00092">
    <property type="entry name" value="N6_MTASE"/>
    <property type="match status" value="1"/>
</dbReference>
<evidence type="ECO:0000313" key="8">
    <source>
        <dbReference type="EMBL" id="AZA13319.1"/>
    </source>
</evidence>
<feature type="domain" description="Methyltransferase small" evidence="6">
    <location>
        <begin position="138"/>
        <end position="218"/>
    </location>
</feature>
<dbReference type="Gene3D" id="1.10.8.10">
    <property type="entry name" value="DNA helicase RuvA subunit, C-terminal domain"/>
    <property type="match status" value="1"/>
</dbReference>
<dbReference type="SUPFAM" id="SSF53335">
    <property type="entry name" value="S-adenosyl-L-methionine-dependent methyltransferases"/>
    <property type="match status" value="1"/>
</dbReference>
<dbReference type="InterPro" id="IPR029063">
    <property type="entry name" value="SAM-dependent_MTases_sf"/>
</dbReference>
<evidence type="ECO:0000256" key="5">
    <source>
        <dbReference type="ARBA" id="ARBA00048391"/>
    </source>
</evidence>
<comment type="catalytic activity">
    <reaction evidence="5">
        <text>L-glutaminyl-[peptide chain release factor] + S-adenosyl-L-methionine = N(5)-methyl-L-glutaminyl-[peptide chain release factor] + S-adenosyl-L-homocysteine + H(+)</text>
        <dbReference type="Rhea" id="RHEA:42896"/>
        <dbReference type="Rhea" id="RHEA-COMP:10271"/>
        <dbReference type="Rhea" id="RHEA-COMP:10272"/>
        <dbReference type="ChEBI" id="CHEBI:15378"/>
        <dbReference type="ChEBI" id="CHEBI:30011"/>
        <dbReference type="ChEBI" id="CHEBI:57856"/>
        <dbReference type="ChEBI" id="CHEBI:59789"/>
        <dbReference type="ChEBI" id="CHEBI:61891"/>
        <dbReference type="EC" id="2.1.1.297"/>
    </reaction>
</comment>
<dbReference type="PANTHER" id="PTHR18895:SF74">
    <property type="entry name" value="MTRF1L RELEASE FACTOR GLUTAMINE METHYLTRANSFERASE"/>
    <property type="match status" value="1"/>
</dbReference>
<evidence type="ECO:0000259" key="6">
    <source>
        <dbReference type="Pfam" id="PF05175"/>
    </source>
</evidence>
<protein>
    <recommendedName>
        <fullName evidence="1">peptide chain release factor N(5)-glutamine methyltransferase</fullName>
        <ecNumber evidence="1">2.1.1.297</ecNumber>
    </recommendedName>
</protein>